<dbReference type="OrthoDB" id="63113at2759"/>
<dbReference type="Pfam" id="PF03208">
    <property type="entry name" value="PRA1"/>
    <property type="match status" value="1"/>
</dbReference>
<dbReference type="GO" id="GO:0005783">
    <property type="term" value="C:endoplasmic reticulum"/>
    <property type="evidence" value="ECO:0007669"/>
    <property type="project" value="UniProtKB-ARBA"/>
</dbReference>
<evidence type="ECO:0000256" key="4">
    <source>
        <dbReference type="ARBA" id="ARBA00022692"/>
    </source>
</evidence>
<dbReference type="RefSeq" id="XP_011080754.1">
    <property type="nucleotide sequence ID" value="XM_011082452.2"/>
</dbReference>
<sequence length="194" mass="21250">MSLSTSPALTEHLTRLSDALRRTIARRRPWFELIDVSAFSRPDSLSVAISRTRKNLTYFRVNYLSILALVLAASLLSHPLSLFALVSLIAAWLVLYLLRPADQPLVLFNRTFSDLETMWSLIALTIFVVFVTDIASLLISSVLIGIGIVCLHGAFRDPEDLFLDDQDLAGSGMFSIINVGSVPPAAAPAVVSHV</sequence>
<evidence type="ECO:0000256" key="3">
    <source>
        <dbReference type="ARBA" id="ARBA00006483"/>
    </source>
</evidence>
<dbReference type="PANTHER" id="PTHR19317">
    <property type="entry name" value="PRENYLATED RAB ACCEPTOR 1-RELATED"/>
    <property type="match status" value="1"/>
</dbReference>
<feature type="transmembrane region" description="Helical" evidence="7">
    <location>
        <begin position="58"/>
        <end position="76"/>
    </location>
</feature>
<evidence type="ECO:0000256" key="7">
    <source>
        <dbReference type="RuleBase" id="RU363107"/>
    </source>
</evidence>
<keyword evidence="5 7" id="KW-1133">Transmembrane helix</keyword>
<dbReference type="AlphaFoldDB" id="A0A6I9T914"/>
<dbReference type="GO" id="GO:0016192">
    <property type="term" value="P:vesicle-mediated transport"/>
    <property type="evidence" value="ECO:0007669"/>
    <property type="project" value="TreeGrafter"/>
</dbReference>
<evidence type="ECO:0000256" key="1">
    <source>
        <dbReference type="ARBA" id="ARBA00002501"/>
    </source>
</evidence>
<keyword evidence="7" id="KW-0813">Transport</keyword>
<comment type="subcellular location">
    <subcellularLocation>
        <location evidence="2 7">Membrane</location>
        <topology evidence="2 7">Multi-pass membrane protein</topology>
    </subcellularLocation>
</comment>
<dbReference type="InParanoid" id="A0A6I9T914"/>
<evidence type="ECO:0000313" key="8">
    <source>
        <dbReference type="Proteomes" id="UP000504604"/>
    </source>
</evidence>
<dbReference type="GO" id="GO:0016020">
    <property type="term" value="C:membrane"/>
    <property type="evidence" value="ECO:0007669"/>
    <property type="project" value="UniProtKB-SubCell"/>
</dbReference>
<evidence type="ECO:0000256" key="6">
    <source>
        <dbReference type="ARBA" id="ARBA00023136"/>
    </source>
</evidence>
<keyword evidence="4 7" id="KW-0812">Transmembrane</keyword>
<accession>A0A6I9T914</accession>
<evidence type="ECO:0000313" key="9">
    <source>
        <dbReference type="RefSeq" id="XP_011080754.1"/>
    </source>
</evidence>
<dbReference type="PANTHER" id="PTHR19317:SF0">
    <property type="entry name" value="PRENYLATED RAB ACCEPTOR PROTEIN 1"/>
    <property type="match status" value="1"/>
</dbReference>
<dbReference type="KEGG" id="sind:105163920"/>
<dbReference type="Proteomes" id="UP000504604">
    <property type="component" value="Linkage group LG6"/>
</dbReference>
<keyword evidence="6 7" id="KW-0472">Membrane</keyword>
<dbReference type="InterPro" id="IPR004895">
    <property type="entry name" value="Prenylated_rab_accept_PRA1"/>
</dbReference>
<comment type="similarity">
    <text evidence="3 7">Belongs to the PRA1 family.</text>
</comment>
<keyword evidence="8" id="KW-1185">Reference proteome</keyword>
<dbReference type="GO" id="GO:0005794">
    <property type="term" value="C:Golgi apparatus"/>
    <property type="evidence" value="ECO:0007669"/>
    <property type="project" value="TreeGrafter"/>
</dbReference>
<comment type="function">
    <text evidence="1 7">May be involved in both secretory and endocytic intracellular trafficking in the endosomal/prevacuolar compartments.</text>
</comment>
<protein>
    <recommendedName>
        <fullName evidence="7">PRA1 family protein</fullName>
    </recommendedName>
</protein>
<dbReference type="GeneID" id="105163920"/>
<dbReference type="Gramene" id="SIN_1023232.t">
    <property type="protein sequence ID" value="SIN_1023232.t.cds1"/>
    <property type="gene ID" value="SIN_1023232"/>
</dbReference>
<evidence type="ECO:0000256" key="5">
    <source>
        <dbReference type="ARBA" id="ARBA00022989"/>
    </source>
</evidence>
<organism evidence="8 9">
    <name type="scientific">Sesamum indicum</name>
    <name type="common">Oriental sesame</name>
    <name type="synonym">Sesamum orientale</name>
    <dbReference type="NCBI Taxonomy" id="4182"/>
    <lineage>
        <taxon>Eukaryota</taxon>
        <taxon>Viridiplantae</taxon>
        <taxon>Streptophyta</taxon>
        <taxon>Embryophyta</taxon>
        <taxon>Tracheophyta</taxon>
        <taxon>Spermatophyta</taxon>
        <taxon>Magnoliopsida</taxon>
        <taxon>eudicotyledons</taxon>
        <taxon>Gunneridae</taxon>
        <taxon>Pentapetalae</taxon>
        <taxon>asterids</taxon>
        <taxon>lamiids</taxon>
        <taxon>Lamiales</taxon>
        <taxon>Pedaliaceae</taxon>
        <taxon>Sesamum</taxon>
    </lineage>
</organism>
<feature type="transmembrane region" description="Helical" evidence="7">
    <location>
        <begin position="119"/>
        <end position="149"/>
    </location>
</feature>
<reference evidence="9" key="1">
    <citation type="submission" date="2025-08" db="UniProtKB">
        <authorList>
            <consortium name="RefSeq"/>
        </authorList>
    </citation>
    <scope>IDENTIFICATION</scope>
</reference>
<gene>
    <name evidence="9" type="primary">LOC105163920</name>
</gene>
<name>A0A6I9T914_SESIN</name>
<proteinExistence type="inferred from homology"/>
<evidence type="ECO:0000256" key="2">
    <source>
        <dbReference type="ARBA" id="ARBA00004141"/>
    </source>
</evidence>